<organism evidence="2">
    <name type="scientific">Sipha flava</name>
    <name type="common">yellow sugarcane aphid</name>
    <dbReference type="NCBI Taxonomy" id="143950"/>
    <lineage>
        <taxon>Eukaryota</taxon>
        <taxon>Metazoa</taxon>
        <taxon>Ecdysozoa</taxon>
        <taxon>Arthropoda</taxon>
        <taxon>Hexapoda</taxon>
        <taxon>Insecta</taxon>
        <taxon>Pterygota</taxon>
        <taxon>Neoptera</taxon>
        <taxon>Paraneoptera</taxon>
        <taxon>Hemiptera</taxon>
        <taxon>Sternorrhyncha</taxon>
        <taxon>Aphidomorpha</taxon>
        <taxon>Aphidoidea</taxon>
        <taxon>Aphididae</taxon>
        <taxon>Sipha</taxon>
    </lineage>
</organism>
<evidence type="ECO:0000313" key="4">
    <source>
        <dbReference type="RefSeq" id="XP_025417074.1"/>
    </source>
</evidence>
<name>A0A2S2Q5Z3_9HEMI</name>
<evidence type="ECO:0000256" key="1">
    <source>
        <dbReference type="SAM" id="Coils"/>
    </source>
</evidence>
<gene>
    <name evidence="4" type="primary">LOC112688208</name>
    <name evidence="2" type="ORF">g.26049</name>
</gene>
<reference evidence="2" key="1">
    <citation type="submission" date="2018-04" db="EMBL/GenBank/DDBJ databases">
        <title>Transcriptome assembly of Sipha flava.</title>
        <authorList>
            <person name="Scully E.D."/>
            <person name="Geib S.M."/>
            <person name="Palmer N.A."/>
            <person name="Koch K."/>
            <person name="Bradshaw J."/>
            <person name="Heng-Moss T."/>
            <person name="Sarath G."/>
        </authorList>
    </citation>
    <scope>NUCLEOTIDE SEQUENCE</scope>
</reference>
<protein>
    <submittedName>
        <fullName evidence="4">Uncharacterized protein LOC112688208</fullName>
    </submittedName>
</protein>
<dbReference type="Proteomes" id="UP000694846">
    <property type="component" value="Unplaced"/>
</dbReference>
<evidence type="ECO:0000313" key="3">
    <source>
        <dbReference type="Proteomes" id="UP000694846"/>
    </source>
</evidence>
<sequence>MVEHVRLPSSDDRPDYFLDECSNPVSWYRRHPVRDNLTPKLGLHSVMDMKHTVLTEQYADNKPEYVWDLFLYNTYITFNYIMQDHLDNALEIINETEKILSSHSKITENTTDFLDSISNALRHITLSTKGYVLVKSNKSTEDLHDSFVALRDMDAANEAALYAVQSIFLARYVNKWCILSKMCIVRAIALNPAEPEWHYMLSHGLTHYRKRLRMTSVLPQEIQEAELAVGMSDNAHYKCHLAKLLHSDRVYYAGSYITDTLKAITLIKNIVNDSDDLFTLRRCLKTITKISKAKNVSHQVYSLATTIISKMENSHNSYIYESIGHYYMCCEKNMEKANMYFKMASDGKCFSASIDYVRLLFIMDPYNTDVVLILDSYLNVYQSISSQCTILILIISYQLLNKNDIVGALIYIDKLLNNKVSAFIRKLQVFKSKFSRQTQKLNLLKIILDELEKNLENEKLSAENVALVRRLFEKINDLSKTFVKTKVMRFDLDLMINFLTQNEIIGNECCKVFNPVNEDNSLNNTTNTVTKTENWRTLKPNNGPNVFTLNKYRYYNRAYCPTNVNE</sequence>
<dbReference type="EMBL" id="GGMS01003953">
    <property type="protein sequence ID" value="MBY73156.1"/>
    <property type="molecule type" value="Transcribed_RNA"/>
</dbReference>
<accession>A0A2S2Q5Z3</accession>
<keyword evidence="3" id="KW-1185">Reference proteome</keyword>
<dbReference type="RefSeq" id="XP_025417074.1">
    <property type="nucleotide sequence ID" value="XM_025561289.1"/>
</dbReference>
<proteinExistence type="predicted"/>
<feature type="coiled-coil region" evidence="1">
    <location>
        <begin position="434"/>
        <end position="468"/>
    </location>
</feature>
<keyword evidence="1" id="KW-0175">Coiled coil</keyword>
<reference evidence="4" key="2">
    <citation type="submission" date="2025-04" db="UniProtKB">
        <authorList>
            <consortium name="RefSeq"/>
        </authorList>
    </citation>
    <scope>IDENTIFICATION</scope>
    <source>
        <tissue evidence="4">Whole body</tissue>
    </source>
</reference>
<dbReference type="OrthoDB" id="6608418at2759"/>
<dbReference type="GeneID" id="112688208"/>
<evidence type="ECO:0000313" key="2">
    <source>
        <dbReference type="EMBL" id="MBY73156.1"/>
    </source>
</evidence>
<dbReference type="AlphaFoldDB" id="A0A2S2Q5Z3"/>